<comment type="caution">
    <text evidence="3">The sequence shown here is derived from an EMBL/GenBank/DDBJ whole genome shotgun (WGS) entry which is preliminary data.</text>
</comment>
<evidence type="ECO:0000256" key="1">
    <source>
        <dbReference type="SAM" id="MobiDB-lite"/>
    </source>
</evidence>
<keyword evidence="2" id="KW-0812">Transmembrane</keyword>
<reference evidence="3 4" key="1">
    <citation type="submission" date="2018-06" db="EMBL/GenBank/DDBJ databases">
        <title>Combined omics and stable isotope probing to characterize newly discovered Mariana Back-Arc vent microbial communities.</title>
        <authorList>
            <person name="Trembath-Reichert E."/>
            <person name="Huber J.A."/>
        </authorList>
    </citation>
    <scope>NUCLEOTIDE SEQUENCE [LARGE SCALE GENOMIC DNA]</scope>
    <source>
        <strain evidence="3">MAG 151</strain>
    </source>
</reference>
<keyword evidence="2" id="KW-0472">Membrane</keyword>
<evidence type="ECO:0000313" key="3">
    <source>
        <dbReference type="EMBL" id="RTZ92675.1"/>
    </source>
</evidence>
<evidence type="ECO:0000313" key="4">
    <source>
        <dbReference type="Proteomes" id="UP000288322"/>
    </source>
</evidence>
<sequence>LGGLLLTSMAQQVFFVEGVRGIRAMARSIQLARTNLSRVFVVVVISTLMQFFVFAILFTLFMPDLNLNIDAEDNDAVPLLLSEILSDPGIHTAIRWAQYLASLLFYPFASLVMTFLYFDLAQRQQVLNMDHLAKFSNQFFGTPLAGTAEPASQAEEEVVEPSEVEILNPDSSEEDKEK</sequence>
<dbReference type="EMBL" id="QNZH01000025">
    <property type="protein sequence ID" value="RTZ92675.1"/>
    <property type="molecule type" value="Genomic_DNA"/>
</dbReference>
<feature type="compositionally biased region" description="Acidic residues" evidence="1">
    <location>
        <begin position="154"/>
        <end position="163"/>
    </location>
</feature>
<proteinExistence type="predicted"/>
<gene>
    <name evidence="3" type="ORF">DSY93_01060</name>
</gene>
<dbReference type="Proteomes" id="UP000288322">
    <property type="component" value="Unassembled WGS sequence"/>
</dbReference>
<feature type="transmembrane region" description="Helical" evidence="2">
    <location>
        <begin position="39"/>
        <end position="62"/>
    </location>
</feature>
<feature type="region of interest" description="Disordered" evidence="1">
    <location>
        <begin position="146"/>
        <end position="178"/>
    </location>
</feature>
<keyword evidence="2" id="KW-1133">Transmembrane helix</keyword>
<name>A0A432HA14_9DELT</name>
<protein>
    <submittedName>
        <fullName evidence="3">Uncharacterized protein</fullName>
    </submittedName>
</protein>
<accession>A0A432HA14</accession>
<evidence type="ECO:0000256" key="2">
    <source>
        <dbReference type="SAM" id="Phobius"/>
    </source>
</evidence>
<feature type="transmembrane region" description="Helical" evidence="2">
    <location>
        <begin position="96"/>
        <end position="118"/>
    </location>
</feature>
<feature type="non-terminal residue" evidence="3">
    <location>
        <position position="1"/>
    </location>
</feature>
<organism evidence="3 4">
    <name type="scientific">SAR324 cluster bacterium</name>
    <dbReference type="NCBI Taxonomy" id="2024889"/>
    <lineage>
        <taxon>Bacteria</taxon>
        <taxon>Deltaproteobacteria</taxon>
        <taxon>SAR324 cluster</taxon>
    </lineage>
</organism>
<dbReference type="AlphaFoldDB" id="A0A432HA14"/>